<name>A0A194R067_PAPMA</name>
<reference evidence="4 5" key="1">
    <citation type="journal article" date="2015" name="Nat. Commun.">
        <title>Outbred genome sequencing and CRISPR/Cas9 gene editing in butterflies.</title>
        <authorList>
            <person name="Li X."/>
            <person name="Fan D."/>
            <person name="Zhang W."/>
            <person name="Liu G."/>
            <person name="Zhang L."/>
            <person name="Zhao L."/>
            <person name="Fang X."/>
            <person name="Chen L."/>
            <person name="Dong Y."/>
            <person name="Chen Y."/>
            <person name="Ding Y."/>
            <person name="Zhao R."/>
            <person name="Feng M."/>
            <person name="Zhu Y."/>
            <person name="Feng Y."/>
            <person name="Jiang X."/>
            <person name="Zhu D."/>
            <person name="Xiang H."/>
            <person name="Feng X."/>
            <person name="Li S."/>
            <person name="Wang J."/>
            <person name="Zhang G."/>
            <person name="Kronforst M.R."/>
            <person name="Wang W."/>
        </authorList>
    </citation>
    <scope>NUCLEOTIDE SEQUENCE [LARGE SCALE GENOMIC DNA]</scope>
    <source>
        <strain evidence="4">Ya'a_city_454_Pm</strain>
        <tissue evidence="4">Whole body</tissue>
    </source>
</reference>
<dbReference type="InterPro" id="IPR052566">
    <property type="entry name" value="Non-lysos_glucosylceramidase"/>
</dbReference>
<feature type="compositionally biased region" description="Basic and acidic residues" evidence="1">
    <location>
        <begin position="337"/>
        <end position="346"/>
    </location>
</feature>
<dbReference type="Pfam" id="PF12215">
    <property type="entry name" value="Glyco_hydr_116N"/>
    <property type="match status" value="1"/>
</dbReference>
<dbReference type="FunCoup" id="A0A194R067">
    <property type="interactions" value="465"/>
</dbReference>
<dbReference type="Pfam" id="PF04685">
    <property type="entry name" value="DUF608"/>
    <property type="match status" value="2"/>
</dbReference>
<feature type="domain" description="Glycosyl-hydrolase family 116 N-terminal" evidence="3">
    <location>
        <begin position="91"/>
        <end position="427"/>
    </location>
</feature>
<feature type="domain" description="Glycosyl-hydrolase family 116 catalytic region" evidence="2">
    <location>
        <begin position="699"/>
        <end position="957"/>
    </location>
</feature>
<protein>
    <submittedName>
        <fullName evidence="4">Non-lysosomal glucosylceramidase</fullName>
    </submittedName>
</protein>
<gene>
    <name evidence="4" type="ORF">RR48_14832</name>
</gene>
<feature type="region of interest" description="Disordered" evidence="1">
    <location>
        <begin position="324"/>
        <end position="349"/>
    </location>
</feature>
<feature type="domain" description="Glycosyl-hydrolase family 116 catalytic region" evidence="2">
    <location>
        <begin position="483"/>
        <end position="598"/>
    </location>
</feature>
<organism evidence="4 5">
    <name type="scientific">Papilio machaon</name>
    <name type="common">Old World swallowtail butterfly</name>
    <dbReference type="NCBI Taxonomy" id="76193"/>
    <lineage>
        <taxon>Eukaryota</taxon>
        <taxon>Metazoa</taxon>
        <taxon>Ecdysozoa</taxon>
        <taxon>Arthropoda</taxon>
        <taxon>Hexapoda</taxon>
        <taxon>Insecta</taxon>
        <taxon>Pterygota</taxon>
        <taxon>Neoptera</taxon>
        <taxon>Endopterygota</taxon>
        <taxon>Lepidoptera</taxon>
        <taxon>Glossata</taxon>
        <taxon>Ditrysia</taxon>
        <taxon>Papilionoidea</taxon>
        <taxon>Papilionidae</taxon>
        <taxon>Papilioninae</taxon>
        <taxon>Papilio</taxon>
    </lineage>
</organism>
<evidence type="ECO:0000256" key="1">
    <source>
        <dbReference type="SAM" id="MobiDB-lite"/>
    </source>
</evidence>
<dbReference type="GO" id="GO:0008422">
    <property type="term" value="F:beta-glucosidase activity"/>
    <property type="evidence" value="ECO:0007669"/>
    <property type="project" value="TreeGrafter"/>
</dbReference>
<evidence type="ECO:0000313" key="5">
    <source>
        <dbReference type="Proteomes" id="UP000053240"/>
    </source>
</evidence>
<dbReference type="InParanoid" id="A0A194R067"/>
<dbReference type="Proteomes" id="UP000053240">
    <property type="component" value="Unassembled WGS sequence"/>
</dbReference>
<dbReference type="PANTHER" id="PTHR12654">
    <property type="entry name" value="BILE ACID BETA-GLUCOSIDASE-RELATED"/>
    <property type="match status" value="1"/>
</dbReference>
<dbReference type="GO" id="GO:0005975">
    <property type="term" value="P:carbohydrate metabolic process"/>
    <property type="evidence" value="ECO:0007669"/>
    <property type="project" value="InterPro"/>
</dbReference>
<dbReference type="EMBL" id="KQ460883">
    <property type="protein sequence ID" value="KPJ11193.1"/>
    <property type="molecule type" value="Genomic_DNA"/>
</dbReference>
<evidence type="ECO:0000313" key="4">
    <source>
        <dbReference type="EMBL" id="KPJ11193.1"/>
    </source>
</evidence>
<dbReference type="PANTHER" id="PTHR12654:SF0">
    <property type="entry name" value="NON-LYSOSOMAL GLUCOSYLCERAMIDASE"/>
    <property type="match status" value="1"/>
</dbReference>
<accession>A0A194R067</accession>
<dbReference type="STRING" id="76193.A0A194R067"/>
<evidence type="ECO:0000259" key="2">
    <source>
        <dbReference type="Pfam" id="PF04685"/>
    </source>
</evidence>
<dbReference type="Gene3D" id="1.50.10.10">
    <property type="match status" value="1"/>
</dbReference>
<dbReference type="InterPro" id="IPR008928">
    <property type="entry name" value="6-hairpin_glycosidase_sf"/>
</dbReference>
<proteinExistence type="predicted"/>
<dbReference type="InterPro" id="IPR006775">
    <property type="entry name" value="GH116_catalytic"/>
</dbReference>
<dbReference type="InterPro" id="IPR024462">
    <property type="entry name" value="GH116_N"/>
</dbReference>
<keyword evidence="5" id="KW-1185">Reference proteome</keyword>
<sequence>MVVIQDNKMDIEVIGDQEMGLDKPPKLGLKLFLNHKFPLKSKQNIVLRPKQMFEMMPLSARYLKYYVGKRMQKKRPIMDYVNMISAQRMYGCPIGGIGGGTIGRGFKGEFCRFQLFPGIYEYVTVPECQFIVNIRNAKNETIYQSVLSTYKKPKKAPASWEWNLKGSDCEYTALYPRAWTTYDLSKYGIKLVCRQISPVIPHNYKAGNASAILLDSSLPCAVFVFSATNVSEEHRDVSITFTWTEVLAGPNKKKNIGKLDLERYSEEYSCGVTLEQKIAENTCAFTIAKRKCENESIHQGYCLWNSAKTSSYVWDCLKKNGKLQPDPSLTPPPPNLPDKKTEAENKNKKKEKPAKIYKCDSIGLSSCISLDPGGTGSTEFALVWDMPIIKYKNDKKTHKRYYTKYFGSDAIAGASIAAYALRNYENWEKQIVEWQDPILSNSNIPDWLKSALMNELYFVADGGTIWFDVRDEYPETDPRHEFGVFGYLEGHEYRMYNTYDVHFYASFAIAQLWPNLQVVLQYMFRDSIAMETVKCRQSLYDGKSVKFKIKDSIPHDLGDPEGAPFTNINAYNIHDVSEWRDLNLKFILQVWRDHRLLRAHCPPFADDRCRTMPYIDDVHDADADDLYARSTGQADDQNARVTTQADEQYTRVSGQAASPSAPPRPRNILDLLYSGELPEEAEGEAQPQSEAGGGGAVWNARLYLTHMYPACAALLRKARVWDTDGDGLIENGGFPDQTYDAWVMKGPSAYCGGLWVAAVSAVCSMSRTLGFEEDEKEFSKLLEQARKSYEEKLWSGSYYRFDARPCNRNVVMADQLAGHWYLRASGCTEQVFPEANVRKALQTIYDNNVLRFAGGKLGAVNGYVVGAGGAAAGAGGAGGGHVDTSALQSEEAWTGVTYGLAALMIYEGMNEQAFATAGGMYNTMSQMGLTFETPEALYENGNHRSIAYMRPLSIWAMYQAITALPQSPVSLPNGQPPHAKLNNHL</sequence>
<dbReference type="SUPFAM" id="SSF48208">
    <property type="entry name" value="Six-hairpin glycosidases"/>
    <property type="match status" value="1"/>
</dbReference>
<dbReference type="AlphaFoldDB" id="A0A194R067"/>
<evidence type="ECO:0000259" key="3">
    <source>
        <dbReference type="Pfam" id="PF12215"/>
    </source>
</evidence>
<dbReference type="InterPro" id="IPR012341">
    <property type="entry name" value="6hp_glycosidase-like_sf"/>
</dbReference>